<dbReference type="InterPro" id="IPR001387">
    <property type="entry name" value="Cro/C1-type_HTH"/>
</dbReference>
<feature type="domain" description="HTH cro/C1-type" evidence="1">
    <location>
        <begin position="11"/>
        <end position="65"/>
    </location>
</feature>
<accession>A0ABX8BLS8</accession>
<gene>
    <name evidence="2" type="ORF">KGD84_00905</name>
</gene>
<name>A0ABX8BLS8_9ACTN</name>
<dbReference type="EMBL" id="CP074133">
    <property type="protein sequence ID" value="QUX23004.1"/>
    <property type="molecule type" value="Genomic_DNA"/>
</dbReference>
<dbReference type="SUPFAM" id="SSF47413">
    <property type="entry name" value="lambda repressor-like DNA-binding domains"/>
    <property type="match status" value="1"/>
</dbReference>
<dbReference type="Gene3D" id="1.10.260.40">
    <property type="entry name" value="lambda repressor-like DNA-binding domains"/>
    <property type="match status" value="1"/>
</dbReference>
<sequence length="72" mass="7838">MSAPHPIIAQLAAHRRAHQITLKDTAAHAGYALNTIYRWEKGLNVPDLDGLTDYAAALGYDITLTPKGDPKQ</sequence>
<keyword evidence="3" id="KW-1185">Reference proteome</keyword>
<organism evidence="2 3">
    <name type="scientific">Nocardiopsis changdeensis</name>
    <dbReference type="NCBI Taxonomy" id="2831969"/>
    <lineage>
        <taxon>Bacteria</taxon>
        <taxon>Bacillati</taxon>
        <taxon>Actinomycetota</taxon>
        <taxon>Actinomycetes</taxon>
        <taxon>Streptosporangiales</taxon>
        <taxon>Nocardiopsidaceae</taxon>
        <taxon>Nocardiopsis</taxon>
    </lineage>
</organism>
<evidence type="ECO:0000313" key="2">
    <source>
        <dbReference type="EMBL" id="QUX23004.1"/>
    </source>
</evidence>
<dbReference type="Proteomes" id="UP000676079">
    <property type="component" value="Chromosome"/>
</dbReference>
<dbReference type="SMART" id="SM00530">
    <property type="entry name" value="HTH_XRE"/>
    <property type="match status" value="1"/>
</dbReference>
<dbReference type="InterPro" id="IPR010982">
    <property type="entry name" value="Lambda_DNA-bd_dom_sf"/>
</dbReference>
<reference evidence="2 3" key="1">
    <citation type="submission" date="2021-05" db="EMBL/GenBank/DDBJ databases">
        <title>Direct Submission.</title>
        <authorList>
            <person name="Li K."/>
            <person name="Gao J."/>
        </authorList>
    </citation>
    <scope>NUCLEOTIDE SEQUENCE [LARGE SCALE GENOMIC DNA]</scope>
    <source>
        <strain evidence="2 3">Mg02</strain>
    </source>
</reference>
<dbReference type="RefSeq" id="WP_220564215.1">
    <property type="nucleotide sequence ID" value="NZ_CP074133.1"/>
</dbReference>
<dbReference type="CDD" id="cd00093">
    <property type="entry name" value="HTH_XRE"/>
    <property type="match status" value="1"/>
</dbReference>
<dbReference type="PROSITE" id="PS50943">
    <property type="entry name" value="HTH_CROC1"/>
    <property type="match status" value="1"/>
</dbReference>
<evidence type="ECO:0000313" key="3">
    <source>
        <dbReference type="Proteomes" id="UP000676079"/>
    </source>
</evidence>
<evidence type="ECO:0000259" key="1">
    <source>
        <dbReference type="PROSITE" id="PS50943"/>
    </source>
</evidence>
<protein>
    <submittedName>
        <fullName evidence="2">Helix-turn-helix transcriptional regulator</fullName>
    </submittedName>
</protein>
<dbReference type="Pfam" id="PF01381">
    <property type="entry name" value="HTH_3"/>
    <property type="match status" value="1"/>
</dbReference>
<proteinExistence type="predicted"/>